<name>A0A7R7TGK6_THETH</name>
<geneLocation type="plasmid" evidence="2 3">
    <name>pHB5018c</name>
</geneLocation>
<dbReference type="AlphaFoldDB" id="A0A7R7TGK6"/>
<evidence type="ECO:0000313" key="3">
    <source>
        <dbReference type="Proteomes" id="UP000596099"/>
    </source>
</evidence>
<keyword evidence="1" id="KW-1133">Transmembrane helix</keyword>
<keyword evidence="1" id="KW-0812">Transmembrane</keyword>
<sequence length="125" mass="13338">MILREAGVESLTGRSLLAALGGGLAAHVLRLFALGLYRAALRTVAARNVLFVLARFLGVQAGLRLMLAPLVILLNPWVAGGITLAGGWEAVQGEVRKLDRRLAALTLTQVLLATDTNEEEPKEVE</sequence>
<keyword evidence="2" id="KW-0614">Plasmid</keyword>
<evidence type="ECO:0000313" key="2">
    <source>
        <dbReference type="EMBL" id="BCP67560.1"/>
    </source>
</evidence>
<accession>A0A7R7TGK6</accession>
<protein>
    <submittedName>
        <fullName evidence="2">Uncharacterized protein</fullName>
    </submittedName>
</protein>
<dbReference type="Proteomes" id="UP000596099">
    <property type="component" value="Plasmid pHB5018c"/>
</dbReference>
<organism evidence="2 3">
    <name type="scientific">Thermus thermophilus</name>
    <dbReference type="NCBI Taxonomy" id="274"/>
    <lineage>
        <taxon>Bacteria</taxon>
        <taxon>Thermotogati</taxon>
        <taxon>Deinococcota</taxon>
        <taxon>Deinococci</taxon>
        <taxon>Thermales</taxon>
        <taxon>Thermaceae</taxon>
        <taxon>Thermus</taxon>
    </lineage>
</organism>
<keyword evidence="1" id="KW-0472">Membrane</keyword>
<proteinExistence type="predicted"/>
<feature type="transmembrane region" description="Helical" evidence="1">
    <location>
        <begin position="73"/>
        <end position="91"/>
    </location>
</feature>
<feature type="transmembrane region" description="Helical" evidence="1">
    <location>
        <begin position="49"/>
        <end position="67"/>
    </location>
</feature>
<gene>
    <name evidence="2" type="ORF">TthHB5018_c24940</name>
</gene>
<dbReference type="RefSeq" id="WP_201351616.1">
    <property type="nucleotide sequence ID" value="NZ_AP024272.1"/>
</dbReference>
<evidence type="ECO:0000256" key="1">
    <source>
        <dbReference type="SAM" id="Phobius"/>
    </source>
</evidence>
<reference evidence="3" key="1">
    <citation type="submission" date="2021-01" db="EMBL/GenBank/DDBJ databases">
        <title>Complete Genome Sequence of Thermus thermophilus Strain HB5018, Isolated from Mine Onsen Hot Spring.</title>
        <authorList>
            <person name="Miyazaki K."/>
            <person name="Moriya T."/>
            <person name="Nemoto N."/>
            <person name="Oshima T."/>
            <person name="Yura K."/>
            <person name="Bessho Y."/>
        </authorList>
    </citation>
    <scope>NUCLEOTIDE SEQUENCE [LARGE SCALE GENOMIC DNA]</scope>
    <source>
        <strain evidence="3">HB5018</strain>
        <plasmid evidence="3">pHB5018c</plasmid>
    </source>
</reference>
<feature type="transmembrane region" description="Helical" evidence="1">
    <location>
        <begin position="16"/>
        <end position="37"/>
    </location>
</feature>
<dbReference type="EMBL" id="AP024272">
    <property type="protein sequence ID" value="BCP67560.1"/>
    <property type="molecule type" value="Genomic_DNA"/>
</dbReference>